<sequence>MRLSPSALPSSTILSASSAVASSTVGTESTRQLAWQTATYLVVALVFVAVVASIIWLIWNDPRDSSTPRRGKMESIGTDSTFNFPSASTLIQRMCRYFFTMLWPAYRHIRQATATSLGAVPRPPPALPLYVPQEIREPQLTAPRPVMPRDTSSFRVQSNPYSGSEPSSWPDTSTYSLPVFPSLPGSAP</sequence>
<dbReference type="OrthoDB" id="3257916at2759"/>
<dbReference type="EMBL" id="WHVB01000012">
    <property type="protein sequence ID" value="KAF8477931.1"/>
    <property type="molecule type" value="Genomic_DNA"/>
</dbReference>
<evidence type="ECO:0008006" key="5">
    <source>
        <dbReference type="Google" id="ProtNLM"/>
    </source>
</evidence>
<feature type="compositionally biased region" description="Polar residues" evidence="1">
    <location>
        <begin position="150"/>
        <end position="176"/>
    </location>
</feature>
<dbReference type="AlphaFoldDB" id="A0A9P5MSY3"/>
<evidence type="ECO:0000256" key="2">
    <source>
        <dbReference type="SAM" id="Phobius"/>
    </source>
</evidence>
<keyword evidence="2" id="KW-0472">Membrane</keyword>
<reference evidence="3" key="1">
    <citation type="submission" date="2019-10" db="EMBL/GenBank/DDBJ databases">
        <authorList>
            <consortium name="DOE Joint Genome Institute"/>
            <person name="Kuo A."/>
            <person name="Miyauchi S."/>
            <person name="Kiss E."/>
            <person name="Drula E."/>
            <person name="Kohler A."/>
            <person name="Sanchez-Garcia M."/>
            <person name="Andreopoulos B."/>
            <person name="Barry K.W."/>
            <person name="Bonito G."/>
            <person name="Buee M."/>
            <person name="Carver A."/>
            <person name="Chen C."/>
            <person name="Cichocki N."/>
            <person name="Clum A."/>
            <person name="Culley D."/>
            <person name="Crous P.W."/>
            <person name="Fauchery L."/>
            <person name="Girlanda M."/>
            <person name="Hayes R."/>
            <person name="Keri Z."/>
            <person name="LaButti K."/>
            <person name="Lipzen A."/>
            <person name="Lombard V."/>
            <person name="Magnuson J."/>
            <person name="Maillard F."/>
            <person name="Morin E."/>
            <person name="Murat C."/>
            <person name="Nolan M."/>
            <person name="Ohm R."/>
            <person name="Pangilinan J."/>
            <person name="Pereira M."/>
            <person name="Perotto S."/>
            <person name="Peter M."/>
            <person name="Riley R."/>
            <person name="Sitrit Y."/>
            <person name="Stielow B."/>
            <person name="Szollosi G."/>
            <person name="Zifcakova L."/>
            <person name="Stursova M."/>
            <person name="Spatafora J.W."/>
            <person name="Tedersoo L."/>
            <person name="Vaario L.-M."/>
            <person name="Yamada A."/>
            <person name="Yan M."/>
            <person name="Wang P."/>
            <person name="Xu J."/>
            <person name="Bruns T."/>
            <person name="Baldrian P."/>
            <person name="Vilgalys R."/>
            <person name="Henrissat B."/>
            <person name="Grigoriev I.V."/>
            <person name="Hibbett D."/>
            <person name="Nagy L.G."/>
            <person name="Martin F.M."/>
        </authorList>
    </citation>
    <scope>NUCLEOTIDE SEQUENCE</scope>
    <source>
        <strain evidence="3">Prilba</strain>
    </source>
</reference>
<evidence type="ECO:0000313" key="3">
    <source>
        <dbReference type="EMBL" id="KAF8477931.1"/>
    </source>
</evidence>
<organism evidence="3 4">
    <name type="scientific">Russula ochroleuca</name>
    <dbReference type="NCBI Taxonomy" id="152965"/>
    <lineage>
        <taxon>Eukaryota</taxon>
        <taxon>Fungi</taxon>
        <taxon>Dikarya</taxon>
        <taxon>Basidiomycota</taxon>
        <taxon>Agaricomycotina</taxon>
        <taxon>Agaricomycetes</taxon>
        <taxon>Russulales</taxon>
        <taxon>Russulaceae</taxon>
        <taxon>Russula</taxon>
    </lineage>
</organism>
<dbReference type="Proteomes" id="UP000759537">
    <property type="component" value="Unassembled WGS sequence"/>
</dbReference>
<comment type="caution">
    <text evidence="3">The sequence shown here is derived from an EMBL/GenBank/DDBJ whole genome shotgun (WGS) entry which is preliminary data.</text>
</comment>
<keyword evidence="2" id="KW-0812">Transmembrane</keyword>
<proteinExistence type="predicted"/>
<keyword evidence="2" id="KW-1133">Transmembrane helix</keyword>
<accession>A0A9P5MSY3</accession>
<evidence type="ECO:0000313" key="4">
    <source>
        <dbReference type="Proteomes" id="UP000759537"/>
    </source>
</evidence>
<gene>
    <name evidence="3" type="ORF">DFH94DRAFT_72066</name>
</gene>
<name>A0A9P5MSY3_9AGAM</name>
<evidence type="ECO:0000256" key="1">
    <source>
        <dbReference type="SAM" id="MobiDB-lite"/>
    </source>
</evidence>
<protein>
    <recommendedName>
        <fullName evidence="5">Transmembrane protein</fullName>
    </recommendedName>
</protein>
<keyword evidence="4" id="KW-1185">Reference proteome</keyword>
<feature type="transmembrane region" description="Helical" evidence="2">
    <location>
        <begin position="37"/>
        <end position="59"/>
    </location>
</feature>
<feature type="region of interest" description="Disordered" evidence="1">
    <location>
        <begin position="140"/>
        <end position="188"/>
    </location>
</feature>
<reference evidence="3" key="2">
    <citation type="journal article" date="2020" name="Nat. Commun.">
        <title>Large-scale genome sequencing of mycorrhizal fungi provides insights into the early evolution of symbiotic traits.</title>
        <authorList>
            <person name="Miyauchi S."/>
            <person name="Kiss E."/>
            <person name="Kuo A."/>
            <person name="Drula E."/>
            <person name="Kohler A."/>
            <person name="Sanchez-Garcia M."/>
            <person name="Morin E."/>
            <person name="Andreopoulos B."/>
            <person name="Barry K.W."/>
            <person name="Bonito G."/>
            <person name="Buee M."/>
            <person name="Carver A."/>
            <person name="Chen C."/>
            <person name="Cichocki N."/>
            <person name="Clum A."/>
            <person name="Culley D."/>
            <person name="Crous P.W."/>
            <person name="Fauchery L."/>
            <person name="Girlanda M."/>
            <person name="Hayes R.D."/>
            <person name="Keri Z."/>
            <person name="LaButti K."/>
            <person name="Lipzen A."/>
            <person name="Lombard V."/>
            <person name="Magnuson J."/>
            <person name="Maillard F."/>
            <person name="Murat C."/>
            <person name="Nolan M."/>
            <person name="Ohm R.A."/>
            <person name="Pangilinan J."/>
            <person name="Pereira M.F."/>
            <person name="Perotto S."/>
            <person name="Peter M."/>
            <person name="Pfister S."/>
            <person name="Riley R."/>
            <person name="Sitrit Y."/>
            <person name="Stielow J.B."/>
            <person name="Szollosi G."/>
            <person name="Zifcakova L."/>
            <person name="Stursova M."/>
            <person name="Spatafora J.W."/>
            <person name="Tedersoo L."/>
            <person name="Vaario L.M."/>
            <person name="Yamada A."/>
            <person name="Yan M."/>
            <person name="Wang P."/>
            <person name="Xu J."/>
            <person name="Bruns T."/>
            <person name="Baldrian P."/>
            <person name="Vilgalys R."/>
            <person name="Dunand C."/>
            <person name="Henrissat B."/>
            <person name="Grigoriev I.V."/>
            <person name="Hibbett D."/>
            <person name="Nagy L.G."/>
            <person name="Martin F.M."/>
        </authorList>
    </citation>
    <scope>NUCLEOTIDE SEQUENCE</scope>
    <source>
        <strain evidence="3">Prilba</strain>
    </source>
</reference>